<gene>
    <name evidence="2" type="ORF">K1Y72_17355</name>
</gene>
<keyword evidence="1" id="KW-0472">Membrane</keyword>
<dbReference type="RefSeq" id="WP_220167385.1">
    <property type="nucleotide sequence ID" value="NZ_JAIBOA010000010.1"/>
</dbReference>
<proteinExistence type="predicted"/>
<name>A0ABS7FW03_9ACTN</name>
<evidence type="ECO:0000256" key="1">
    <source>
        <dbReference type="SAM" id="Phobius"/>
    </source>
</evidence>
<organism evidence="2 3">
    <name type="scientific">Actinomadura parmotrematis</name>
    <dbReference type="NCBI Taxonomy" id="2864039"/>
    <lineage>
        <taxon>Bacteria</taxon>
        <taxon>Bacillati</taxon>
        <taxon>Actinomycetota</taxon>
        <taxon>Actinomycetes</taxon>
        <taxon>Streptosporangiales</taxon>
        <taxon>Thermomonosporaceae</taxon>
        <taxon>Actinomadura</taxon>
    </lineage>
</organism>
<keyword evidence="1" id="KW-0812">Transmembrane</keyword>
<protein>
    <submittedName>
        <fullName evidence="2">Uncharacterized protein</fullName>
    </submittedName>
</protein>
<evidence type="ECO:0000313" key="3">
    <source>
        <dbReference type="Proteomes" id="UP000774570"/>
    </source>
</evidence>
<keyword evidence="3" id="KW-1185">Reference proteome</keyword>
<dbReference type="EMBL" id="JAIBOA010000010">
    <property type="protein sequence ID" value="MBW8484155.1"/>
    <property type="molecule type" value="Genomic_DNA"/>
</dbReference>
<feature type="transmembrane region" description="Helical" evidence="1">
    <location>
        <begin position="21"/>
        <end position="42"/>
    </location>
</feature>
<dbReference type="Proteomes" id="UP000774570">
    <property type="component" value="Unassembled WGS sequence"/>
</dbReference>
<accession>A0ABS7FW03</accession>
<reference evidence="2 3" key="1">
    <citation type="submission" date="2021-07" db="EMBL/GenBank/DDBJ databases">
        <title>Actinomadura sp. PM05-2 isolated from lichen.</title>
        <authorList>
            <person name="Somphong A."/>
            <person name="Phongsopitanun W."/>
            <person name="Tanasupawat S."/>
            <person name="Peongsungnone V."/>
        </authorList>
    </citation>
    <scope>NUCLEOTIDE SEQUENCE [LARGE SCALE GENOMIC DNA]</scope>
    <source>
        <strain evidence="2 3">PM05-2</strain>
    </source>
</reference>
<comment type="caution">
    <text evidence="2">The sequence shown here is derived from an EMBL/GenBank/DDBJ whole genome shotgun (WGS) entry which is preliminary data.</text>
</comment>
<evidence type="ECO:0000313" key="2">
    <source>
        <dbReference type="EMBL" id="MBW8484155.1"/>
    </source>
</evidence>
<keyword evidence="1" id="KW-1133">Transmembrane helix</keyword>
<sequence>MPLSTELCRRIAFRPERPPALLGLVLYIVALLAGVWTFYAAMSLVD</sequence>